<evidence type="ECO:0000256" key="5">
    <source>
        <dbReference type="ARBA" id="ARBA00023136"/>
    </source>
</evidence>
<dbReference type="PANTHER" id="PTHR34187:SF2">
    <property type="entry name" value="DUF202 DOMAIN-CONTAINING PROTEIN"/>
    <property type="match status" value="1"/>
</dbReference>
<evidence type="ECO:0000256" key="4">
    <source>
        <dbReference type="ARBA" id="ARBA00022989"/>
    </source>
</evidence>
<dbReference type="GO" id="GO:0005886">
    <property type="term" value="C:plasma membrane"/>
    <property type="evidence" value="ECO:0007669"/>
    <property type="project" value="UniProtKB-SubCell"/>
</dbReference>
<evidence type="ECO:0000313" key="9">
    <source>
        <dbReference type="EMBL" id="RCW45303.1"/>
    </source>
</evidence>
<dbReference type="InterPro" id="IPR003807">
    <property type="entry name" value="DUF202"/>
</dbReference>
<dbReference type="InterPro" id="IPR052053">
    <property type="entry name" value="IM_YidH-like"/>
</dbReference>
<feature type="domain" description="DUF202" evidence="8">
    <location>
        <begin position="27"/>
        <end position="95"/>
    </location>
</feature>
<evidence type="ECO:0000256" key="2">
    <source>
        <dbReference type="ARBA" id="ARBA00022475"/>
    </source>
</evidence>
<evidence type="ECO:0000256" key="3">
    <source>
        <dbReference type="ARBA" id="ARBA00022692"/>
    </source>
</evidence>
<dbReference type="Proteomes" id="UP000253495">
    <property type="component" value="Unassembled WGS sequence"/>
</dbReference>
<comment type="subcellular location">
    <subcellularLocation>
        <location evidence="1">Cell membrane</location>
        <topology evidence="1">Multi-pass membrane protein</topology>
    </subcellularLocation>
</comment>
<dbReference type="AlphaFoldDB" id="A0A368VVS4"/>
<name>A0A368VVS4_9ACTN</name>
<accession>A0A368VVS4</accession>
<proteinExistence type="predicted"/>
<feature type="transmembrane region" description="Helical" evidence="7">
    <location>
        <begin position="36"/>
        <end position="56"/>
    </location>
</feature>
<sequence>MGSADSETEPRRRPYRVYREGSEPDPRFTLANERTFLAWLRTALALMAGGVGIEALNAAQGETGPLRTLLAVVLLVGGILCSMTAFVRWAVTERALRTGSALPAPRLAPVLGYGLAVIGIFACILVLVAGV</sequence>
<evidence type="ECO:0000256" key="1">
    <source>
        <dbReference type="ARBA" id="ARBA00004651"/>
    </source>
</evidence>
<evidence type="ECO:0000256" key="7">
    <source>
        <dbReference type="SAM" id="Phobius"/>
    </source>
</evidence>
<keyword evidence="2" id="KW-1003">Cell membrane</keyword>
<comment type="caution">
    <text evidence="9">The sequence shown here is derived from an EMBL/GenBank/DDBJ whole genome shotgun (WGS) entry which is preliminary data.</text>
</comment>
<dbReference type="EMBL" id="QPJC01000003">
    <property type="protein sequence ID" value="RCW45303.1"/>
    <property type="molecule type" value="Genomic_DNA"/>
</dbReference>
<protein>
    <submittedName>
        <fullName evidence="9">Putative membrane protein</fullName>
    </submittedName>
</protein>
<feature type="transmembrane region" description="Helical" evidence="7">
    <location>
        <begin position="68"/>
        <end position="90"/>
    </location>
</feature>
<gene>
    <name evidence="9" type="ORF">DFQ14_103272</name>
</gene>
<feature type="compositionally biased region" description="Basic and acidic residues" evidence="6">
    <location>
        <begin position="8"/>
        <end position="20"/>
    </location>
</feature>
<dbReference type="Pfam" id="PF02656">
    <property type="entry name" value="DUF202"/>
    <property type="match status" value="1"/>
</dbReference>
<evidence type="ECO:0000313" key="10">
    <source>
        <dbReference type="Proteomes" id="UP000253495"/>
    </source>
</evidence>
<evidence type="ECO:0000256" key="6">
    <source>
        <dbReference type="SAM" id="MobiDB-lite"/>
    </source>
</evidence>
<evidence type="ECO:0000259" key="8">
    <source>
        <dbReference type="Pfam" id="PF02656"/>
    </source>
</evidence>
<dbReference type="RefSeq" id="WP_114452405.1">
    <property type="nucleotide sequence ID" value="NZ_QPJC01000003.1"/>
</dbReference>
<dbReference type="PANTHER" id="PTHR34187">
    <property type="entry name" value="FGR18P"/>
    <property type="match status" value="1"/>
</dbReference>
<dbReference type="OrthoDB" id="582337at2"/>
<keyword evidence="3 7" id="KW-0812">Transmembrane</keyword>
<keyword evidence="5 7" id="KW-0472">Membrane</keyword>
<organism evidence="9 10">
    <name type="scientific">Halopolyspora algeriensis</name>
    <dbReference type="NCBI Taxonomy" id="1500506"/>
    <lineage>
        <taxon>Bacteria</taxon>
        <taxon>Bacillati</taxon>
        <taxon>Actinomycetota</taxon>
        <taxon>Actinomycetes</taxon>
        <taxon>Actinomycetes incertae sedis</taxon>
        <taxon>Halopolyspora</taxon>
    </lineage>
</organism>
<keyword evidence="10" id="KW-1185">Reference proteome</keyword>
<feature type="region of interest" description="Disordered" evidence="6">
    <location>
        <begin position="1"/>
        <end position="20"/>
    </location>
</feature>
<feature type="transmembrane region" description="Helical" evidence="7">
    <location>
        <begin position="110"/>
        <end position="130"/>
    </location>
</feature>
<reference evidence="9 10" key="1">
    <citation type="submission" date="2018-07" db="EMBL/GenBank/DDBJ databases">
        <title>Genomic Encyclopedia of Type Strains, Phase III (KMG-III): the genomes of soil and plant-associated and newly described type strains.</title>
        <authorList>
            <person name="Whitman W."/>
        </authorList>
    </citation>
    <scope>NUCLEOTIDE SEQUENCE [LARGE SCALE GENOMIC DNA]</scope>
    <source>
        <strain evidence="9 10">CECT 8575</strain>
    </source>
</reference>
<keyword evidence="4 7" id="KW-1133">Transmembrane helix</keyword>